<evidence type="ECO:0000313" key="4">
    <source>
        <dbReference type="EMBL" id="WUN83738.1"/>
    </source>
</evidence>
<dbReference type="InterPro" id="IPR005151">
    <property type="entry name" value="Tail-specific_protease"/>
</dbReference>
<dbReference type="Pfam" id="PF03572">
    <property type="entry name" value="Peptidase_S41"/>
    <property type="match status" value="1"/>
</dbReference>
<dbReference type="Gene3D" id="3.90.226.10">
    <property type="entry name" value="2-enoyl-CoA Hydratase, Chain A, domain 1"/>
    <property type="match status" value="1"/>
</dbReference>
<feature type="region of interest" description="Disordered" evidence="1">
    <location>
        <begin position="28"/>
        <end position="55"/>
    </location>
</feature>
<evidence type="ECO:0000256" key="2">
    <source>
        <dbReference type="SAM" id="SignalP"/>
    </source>
</evidence>
<feature type="domain" description="Tail specific protease" evidence="3">
    <location>
        <begin position="157"/>
        <end position="354"/>
    </location>
</feature>
<dbReference type="RefSeq" id="WP_266504553.1">
    <property type="nucleotide sequence ID" value="NZ_CP108036.1"/>
</dbReference>
<organism evidence="4 5">
    <name type="scientific">Streptomyces erythrochromogenes</name>
    <dbReference type="NCBI Taxonomy" id="285574"/>
    <lineage>
        <taxon>Bacteria</taxon>
        <taxon>Bacillati</taxon>
        <taxon>Actinomycetota</taxon>
        <taxon>Actinomycetes</taxon>
        <taxon>Kitasatosporales</taxon>
        <taxon>Streptomycetaceae</taxon>
        <taxon>Streptomyces</taxon>
    </lineage>
</organism>
<gene>
    <name evidence="4" type="ORF">OHA91_37705</name>
</gene>
<dbReference type="EMBL" id="CP108036">
    <property type="protein sequence ID" value="WUN83738.1"/>
    <property type="molecule type" value="Genomic_DNA"/>
</dbReference>
<dbReference type="SUPFAM" id="SSF52096">
    <property type="entry name" value="ClpP/crotonase"/>
    <property type="match status" value="1"/>
</dbReference>
<sequence length="385" mass="40417">MTTGRRKRWALLSVSVALAAGLVTATGGSTPAAARVGDRTAEAAPLAPSPQPTDDMSAAAELYLTHVLDLLQDKSLDKNEVDWPEVRRQAFAKAAGAKTTADTYDAIDLAVKALDNPHTAFMRPEQAGEFRPSPEVEVPGLGAPPPVPSGRIVGQEIGYVSLPTTDKIPGYARAGARLVRTLDASRPCGWIVDLRADGGGAVWPKLDVLAPLLGDGHLGAFVDADGNKGAWALNKGQLSIGGEVIPKDLPPSIETGENGIEDYVTHNAYVLKRPAPPVAILTGPETASAGEAALIAFRGRPESRSFGLPTAGLATGNTAYPLNDGALLLLTEAADMDRTGRRYVNTPIAPDVRVAFTDSDMVRGTGDPVIDAARKWLESRPACRQ</sequence>
<evidence type="ECO:0000259" key="3">
    <source>
        <dbReference type="Pfam" id="PF03572"/>
    </source>
</evidence>
<dbReference type="PANTHER" id="PTHR32060:SF30">
    <property type="entry name" value="CARBOXY-TERMINAL PROCESSING PROTEASE CTPA"/>
    <property type="match status" value="1"/>
</dbReference>
<proteinExistence type="predicted"/>
<keyword evidence="5" id="KW-1185">Reference proteome</keyword>
<reference evidence="4" key="1">
    <citation type="submission" date="2022-10" db="EMBL/GenBank/DDBJ databases">
        <title>The complete genomes of actinobacterial strains from the NBC collection.</title>
        <authorList>
            <person name="Joergensen T.S."/>
            <person name="Alvarez Arevalo M."/>
            <person name="Sterndorff E.B."/>
            <person name="Faurdal D."/>
            <person name="Vuksanovic O."/>
            <person name="Mourched A.-S."/>
            <person name="Charusanti P."/>
            <person name="Shaw S."/>
            <person name="Blin K."/>
            <person name="Weber T."/>
        </authorList>
    </citation>
    <scope>NUCLEOTIDE SEQUENCE</scope>
    <source>
        <strain evidence="4">NBC_00303</strain>
    </source>
</reference>
<dbReference type="Proteomes" id="UP001432312">
    <property type="component" value="Chromosome"/>
</dbReference>
<dbReference type="GeneID" id="95501915"/>
<feature type="signal peptide" evidence="2">
    <location>
        <begin position="1"/>
        <end position="25"/>
    </location>
</feature>
<dbReference type="InterPro" id="IPR029045">
    <property type="entry name" value="ClpP/crotonase-like_dom_sf"/>
</dbReference>
<protein>
    <submittedName>
        <fullName evidence="4">S41 family peptidase</fullName>
    </submittedName>
</protein>
<dbReference type="Gene3D" id="3.30.750.44">
    <property type="match status" value="1"/>
</dbReference>
<accession>A0ABZ1QM70</accession>
<evidence type="ECO:0000256" key="1">
    <source>
        <dbReference type="SAM" id="MobiDB-lite"/>
    </source>
</evidence>
<dbReference type="PANTHER" id="PTHR32060">
    <property type="entry name" value="TAIL-SPECIFIC PROTEASE"/>
    <property type="match status" value="1"/>
</dbReference>
<evidence type="ECO:0000313" key="5">
    <source>
        <dbReference type="Proteomes" id="UP001432312"/>
    </source>
</evidence>
<keyword evidence="2" id="KW-0732">Signal</keyword>
<feature type="chain" id="PRO_5046370609" evidence="2">
    <location>
        <begin position="26"/>
        <end position="385"/>
    </location>
</feature>
<name>A0ABZ1QM70_9ACTN</name>